<feature type="transmembrane region" description="Helical" evidence="1">
    <location>
        <begin position="86"/>
        <end position="109"/>
    </location>
</feature>
<sequence length="113" mass="12879">MNTSKEAARGLTDIETFLYRHAHLEAARQRVTVFTTRVPGLTEEQKVDIASWYLKEQTYVARMVTEHLAANISEVQQQHRVRFTRWLRGTLTAMILITVAMTLCFAVLLGSLG</sequence>
<keyword evidence="1" id="KW-1133">Transmembrane helix</keyword>
<keyword evidence="3" id="KW-1185">Reference proteome</keyword>
<dbReference type="RefSeq" id="WP_060900797.1">
    <property type="nucleotide sequence ID" value="NZ_CP107955.1"/>
</dbReference>
<evidence type="ECO:0000313" key="3">
    <source>
        <dbReference type="Proteomes" id="UP001257627"/>
    </source>
</evidence>
<reference evidence="2 3" key="1">
    <citation type="submission" date="2023-02" db="EMBL/GenBank/DDBJ databases">
        <authorList>
            <person name="Maleckis M."/>
        </authorList>
    </citation>
    <scope>NUCLEOTIDE SEQUENCE [LARGE SCALE GENOMIC DNA]</scope>
    <source>
        <strain evidence="2 3">P8-A2</strain>
    </source>
</reference>
<accession>A0ABU3UHV7</accession>
<keyword evidence="1" id="KW-0472">Membrane</keyword>
<dbReference type="GeneID" id="94001873"/>
<organism evidence="2 3">
    <name type="scientific">Streptomyces mirabilis</name>
    <dbReference type="NCBI Taxonomy" id="68239"/>
    <lineage>
        <taxon>Bacteria</taxon>
        <taxon>Bacillati</taxon>
        <taxon>Actinomycetota</taxon>
        <taxon>Actinomycetes</taxon>
        <taxon>Kitasatosporales</taxon>
        <taxon>Streptomycetaceae</taxon>
        <taxon>Streptomyces</taxon>
    </lineage>
</organism>
<proteinExistence type="predicted"/>
<dbReference type="Proteomes" id="UP001257627">
    <property type="component" value="Unassembled WGS sequence"/>
</dbReference>
<comment type="caution">
    <text evidence="2">The sequence shown here is derived from an EMBL/GenBank/DDBJ whole genome shotgun (WGS) entry which is preliminary data.</text>
</comment>
<evidence type="ECO:0008006" key="4">
    <source>
        <dbReference type="Google" id="ProtNLM"/>
    </source>
</evidence>
<gene>
    <name evidence="2" type="ORF">PU648_14395</name>
</gene>
<name>A0ABU3UHV7_9ACTN</name>
<keyword evidence="1" id="KW-0812">Transmembrane</keyword>
<evidence type="ECO:0000313" key="2">
    <source>
        <dbReference type="EMBL" id="MDU8993505.1"/>
    </source>
</evidence>
<evidence type="ECO:0000256" key="1">
    <source>
        <dbReference type="SAM" id="Phobius"/>
    </source>
</evidence>
<dbReference type="EMBL" id="JARAKF010000001">
    <property type="protein sequence ID" value="MDU8993505.1"/>
    <property type="molecule type" value="Genomic_DNA"/>
</dbReference>
<protein>
    <recommendedName>
        <fullName evidence="4">Haemolysin XhlA</fullName>
    </recommendedName>
</protein>